<dbReference type="Pfam" id="PF14849">
    <property type="entry name" value="YidC_periplas"/>
    <property type="match status" value="1"/>
</dbReference>
<keyword evidence="6 13" id="KW-0812">Transmembrane</keyword>
<comment type="similarity">
    <text evidence="2 13">Belongs to the OXA1/ALB3/YidC family. Type 1 subfamily.</text>
</comment>
<keyword evidence="10 13" id="KW-0143">Chaperone</keyword>
<protein>
    <recommendedName>
        <fullName evidence="3 13">Membrane protein insertase YidC</fullName>
    </recommendedName>
    <alternativeName>
        <fullName evidence="12 13">Foldase YidC</fullName>
    </alternativeName>
    <alternativeName>
        <fullName evidence="13">Membrane protein YidC</fullName>
    </alternativeName>
    <alternativeName>
        <fullName evidence="11 13">membrane integrase YidC</fullName>
    </alternativeName>
</protein>
<evidence type="ECO:0000313" key="17">
    <source>
        <dbReference type="EMBL" id="MBC4016912.1"/>
    </source>
</evidence>
<dbReference type="AlphaFoldDB" id="A0A9X0R174"/>
<evidence type="ECO:0000259" key="16">
    <source>
        <dbReference type="Pfam" id="PF14849"/>
    </source>
</evidence>
<dbReference type="PRINTS" id="PR01900">
    <property type="entry name" value="YIDCPROTEIN"/>
</dbReference>
<evidence type="ECO:0000259" key="15">
    <source>
        <dbReference type="Pfam" id="PF02096"/>
    </source>
</evidence>
<keyword evidence="5 13" id="KW-1003">Cell membrane</keyword>
<evidence type="ECO:0000256" key="4">
    <source>
        <dbReference type="ARBA" id="ARBA00022448"/>
    </source>
</evidence>
<dbReference type="EMBL" id="JACOMF010000020">
    <property type="protein sequence ID" value="MBC4016912.1"/>
    <property type="molecule type" value="Genomic_DNA"/>
</dbReference>
<evidence type="ECO:0000313" key="18">
    <source>
        <dbReference type="Proteomes" id="UP000600101"/>
    </source>
</evidence>
<feature type="region of interest" description="Disordered" evidence="14">
    <location>
        <begin position="34"/>
        <end position="82"/>
    </location>
</feature>
<comment type="subunit">
    <text evidence="13">Interacts with the Sec translocase complex via SecD. Specifically interacts with transmembrane segments of nascent integral membrane proteins during membrane integration.</text>
</comment>
<dbReference type="InterPro" id="IPR028055">
    <property type="entry name" value="YidC/Oxa/ALB_C"/>
</dbReference>
<dbReference type="GO" id="GO:0032977">
    <property type="term" value="F:membrane insertase activity"/>
    <property type="evidence" value="ECO:0007669"/>
    <property type="project" value="InterPro"/>
</dbReference>
<gene>
    <name evidence="13 17" type="primary">yidC</name>
    <name evidence="17" type="ORF">H7965_16445</name>
</gene>
<sequence length="605" mass="67360">MDNKRLLAAIAISIGILLTFELFNRPAREAQLAQQRQQAEQVQQSQQAAPRPVGPLGAPTDASPAAGTPRAPGARLPVDGPKVQGTISLRGARLDDLVLRDYHETVDRASPLVRLLAPREGAAPYYAQWGWTAADGRTPVPGNDTDWQAEGGRLAPGNPVTLRWDNGQGQVFEIGFALDENYMFTAEQRVRNTGAEAVQLLPWARIRRESTPPTQGFYILHEGFVGVLDGRLREMSFSSAKDEAGKRAGTAFDLEAPGGWSGFTDKYWLTALAPVDQSARYRVSYRAVPETGPRGQEDRWQVDYTLPAPVEVAPGATAARQALRLFAGAKEVHLLDAYRDRLGIPDFDKAVDFGWFYFLTKPFFHVLHFLGVNLHNFGVAILVFTLGLKILFFPLANKAYKSMSRMKVLGPKMQEIRERHKDDPAKAQAEMMALYRTEKINPASGCLPILIQIPVFFALYKVLFVTIEMRHAPFFGWIHDLSAPDPTNLFNLFGLIPWDPMTLTHYLHMPAWALIMGVTMYLQQKLNPQPPDPIQAKIFQWMPVIFTFMLASFPAGLVIYWSWNNLLSIGQQWYIMHMDAKRGGARPAVPAPVAPPPAAAKPKKG</sequence>
<dbReference type="InterPro" id="IPR028053">
    <property type="entry name" value="Membr_insert_YidC_N"/>
</dbReference>
<feature type="transmembrane region" description="Helical" evidence="13">
    <location>
        <begin position="377"/>
        <end position="396"/>
    </location>
</feature>
<evidence type="ECO:0000256" key="7">
    <source>
        <dbReference type="ARBA" id="ARBA00022927"/>
    </source>
</evidence>
<dbReference type="CDD" id="cd20070">
    <property type="entry name" value="5TM_YidC_Alb3"/>
    <property type="match status" value="1"/>
</dbReference>
<evidence type="ECO:0000256" key="6">
    <source>
        <dbReference type="ARBA" id="ARBA00022692"/>
    </source>
</evidence>
<dbReference type="NCBIfam" id="TIGR03593">
    <property type="entry name" value="yidC_nterm"/>
    <property type="match status" value="1"/>
</dbReference>
<evidence type="ECO:0000256" key="13">
    <source>
        <dbReference type="HAMAP-Rule" id="MF_01810"/>
    </source>
</evidence>
<comment type="caution">
    <text evidence="13">Lacks conserved residue(s) required for the propagation of feature annotation.</text>
</comment>
<evidence type="ECO:0000256" key="2">
    <source>
        <dbReference type="ARBA" id="ARBA00010527"/>
    </source>
</evidence>
<dbReference type="InterPro" id="IPR019998">
    <property type="entry name" value="Membr_insert_YidC"/>
</dbReference>
<feature type="compositionally biased region" description="Low complexity" evidence="14">
    <location>
        <begin position="64"/>
        <end position="77"/>
    </location>
</feature>
<organism evidence="17 18">
    <name type="scientific">Siccirubricoccus deserti</name>
    <dbReference type="NCBI Taxonomy" id="2013562"/>
    <lineage>
        <taxon>Bacteria</taxon>
        <taxon>Pseudomonadati</taxon>
        <taxon>Pseudomonadota</taxon>
        <taxon>Alphaproteobacteria</taxon>
        <taxon>Acetobacterales</taxon>
        <taxon>Roseomonadaceae</taxon>
        <taxon>Siccirubricoccus</taxon>
    </lineage>
</organism>
<keyword evidence="9 13" id="KW-0472">Membrane</keyword>
<dbReference type="InterPro" id="IPR038221">
    <property type="entry name" value="YidC_periplasmic_sf"/>
</dbReference>
<evidence type="ECO:0000256" key="8">
    <source>
        <dbReference type="ARBA" id="ARBA00022989"/>
    </source>
</evidence>
<name>A0A9X0R174_9PROT</name>
<dbReference type="CDD" id="cd19961">
    <property type="entry name" value="EcYidC-like_peri"/>
    <property type="match status" value="1"/>
</dbReference>
<evidence type="ECO:0000256" key="10">
    <source>
        <dbReference type="ARBA" id="ARBA00023186"/>
    </source>
</evidence>
<dbReference type="InterPro" id="IPR001708">
    <property type="entry name" value="YidC/ALB3/OXA1/COX18"/>
</dbReference>
<dbReference type="Proteomes" id="UP000600101">
    <property type="component" value="Unassembled WGS sequence"/>
</dbReference>
<comment type="function">
    <text evidence="13">Required for the insertion and/or proper folding and/or complex formation of integral membrane proteins into the membrane. Involved in integration of membrane proteins that insert both dependently and independently of the Sec translocase complex, as well as at least some lipoproteins. Aids folding of multispanning membrane proteins.</text>
</comment>
<reference evidence="17" key="1">
    <citation type="submission" date="2020-08" db="EMBL/GenBank/DDBJ databases">
        <authorList>
            <person name="Hu Y."/>
            <person name="Nguyen S.V."/>
            <person name="Li F."/>
            <person name="Fanning S."/>
        </authorList>
    </citation>
    <scope>NUCLEOTIDE SEQUENCE</scope>
    <source>
        <strain evidence="17">SYSU D8009</strain>
    </source>
</reference>
<dbReference type="GO" id="GO:0015031">
    <property type="term" value="P:protein transport"/>
    <property type="evidence" value="ECO:0007669"/>
    <property type="project" value="UniProtKB-KW"/>
</dbReference>
<evidence type="ECO:0000256" key="3">
    <source>
        <dbReference type="ARBA" id="ARBA00015325"/>
    </source>
</evidence>
<feature type="compositionally biased region" description="Low complexity" evidence="14">
    <location>
        <begin position="34"/>
        <end position="49"/>
    </location>
</feature>
<dbReference type="Gene3D" id="2.70.98.90">
    <property type="match status" value="1"/>
</dbReference>
<feature type="transmembrane region" description="Helical" evidence="13">
    <location>
        <begin position="543"/>
        <end position="563"/>
    </location>
</feature>
<dbReference type="InterPro" id="IPR047196">
    <property type="entry name" value="YidC_ALB_C"/>
</dbReference>
<feature type="domain" description="Membrane insertase YidC/Oxa/ALB C-terminal" evidence="15">
    <location>
        <begin position="377"/>
        <end position="576"/>
    </location>
</feature>
<keyword evidence="4 13" id="KW-0813">Transport</keyword>
<evidence type="ECO:0000256" key="12">
    <source>
        <dbReference type="ARBA" id="ARBA00033342"/>
    </source>
</evidence>
<evidence type="ECO:0000256" key="1">
    <source>
        <dbReference type="ARBA" id="ARBA00004429"/>
    </source>
</evidence>
<dbReference type="RefSeq" id="WP_186771681.1">
    <property type="nucleotide sequence ID" value="NZ_JACOMF010000020.1"/>
</dbReference>
<evidence type="ECO:0000256" key="14">
    <source>
        <dbReference type="SAM" id="MobiDB-lite"/>
    </source>
</evidence>
<feature type="domain" description="Membrane insertase YidC N-terminal" evidence="16">
    <location>
        <begin position="75"/>
        <end position="365"/>
    </location>
</feature>
<dbReference type="GO" id="GO:0051205">
    <property type="term" value="P:protein insertion into membrane"/>
    <property type="evidence" value="ECO:0007669"/>
    <property type="project" value="TreeGrafter"/>
</dbReference>
<dbReference type="HAMAP" id="MF_01810">
    <property type="entry name" value="YidC_type1"/>
    <property type="match status" value="1"/>
</dbReference>
<accession>A0A9X0R174</accession>
<feature type="transmembrane region" description="Helical" evidence="13">
    <location>
        <begin position="446"/>
        <end position="467"/>
    </location>
</feature>
<dbReference type="PANTHER" id="PTHR12428:SF65">
    <property type="entry name" value="CYTOCHROME C OXIDASE ASSEMBLY PROTEIN COX18, MITOCHONDRIAL"/>
    <property type="match status" value="1"/>
</dbReference>
<proteinExistence type="inferred from homology"/>
<dbReference type="PANTHER" id="PTHR12428">
    <property type="entry name" value="OXA1"/>
    <property type="match status" value="1"/>
</dbReference>
<dbReference type="GO" id="GO:0005886">
    <property type="term" value="C:plasma membrane"/>
    <property type="evidence" value="ECO:0007669"/>
    <property type="project" value="UniProtKB-SubCell"/>
</dbReference>
<comment type="caution">
    <text evidence="17">The sequence shown here is derived from an EMBL/GenBank/DDBJ whole genome shotgun (WGS) entry which is preliminary data.</text>
</comment>
<comment type="subcellular location">
    <subcellularLocation>
        <location evidence="1">Cell inner membrane</location>
        <topology evidence="1">Multi-pass membrane protein</topology>
    </subcellularLocation>
    <subcellularLocation>
        <location evidence="13">Cell membrane</location>
        <topology evidence="13">Multi-pass membrane protein</topology>
    </subcellularLocation>
</comment>
<keyword evidence="7 13" id="KW-0653">Protein transport</keyword>
<evidence type="ECO:0000256" key="9">
    <source>
        <dbReference type="ARBA" id="ARBA00023136"/>
    </source>
</evidence>
<keyword evidence="8 13" id="KW-1133">Transmembrane helix</keyword>
<evidence type="ECO:0000256" key="11">
    <source>
        <dbReference type="ARBA" id="ARBA00033245"/>
    </source>
</evidence>
<dbReference type="PRINTS" id="PR00701">
    <property type="entry name" value="60KDINNERMP"/>
</dbReference>
<dbReference type="NCBIfam" id="TIGR03592">
    <property type="entry name" value="yidC_oxa1_cterm"/>
    <property type="match status" value="1"/>
</dbReference>
<dbReference type="Pfam" id="PF02096">
    <property type="entry name" value="60KD_IMP"/>
    <property type="match status" value="1"/>
</dbReference>
<dbReference type="NCBIfam" id="NF002353">
    <property type="entry name" value="PRK01318.1-4"/>
    <property type="match status" value="1"/>
</dbReference>
<evidence type="ECO:0000256" key="5">
    <source>
        <dbReference type="ARBA" id="ARBA00022475"/>
    </source>
</evidence>
<keyword evidence="18" id="KW-1185">Reference proteome</keyword>